<dbReference type="PROSITE" id="PS01045">
    <property type="entry name" value="SQUALEN_PHYTOEN_SYN_2"/>
    <property type="match status" value="1"/>
</dbReference>
<dbReference type="SFLD" id="SFLDG01212">
    <property type="entry name" value="Phytoene_synthase_like"/>
    <property type="match status" value="1"/>
</dbReference>
<dbReference type="AlphaFoldDB" id="Q0JZ36"/>
<dbReference type="PANTHER" id="PTHR31480">
    <property type="entry name" value="BIFUNCTIONAL LYCOPENE CYCLASE/PHYTOENE SYNTHASE"/>
    <property type="match status" value="1"/>
</dbReference>
<dbReference type="InterPro" id="IPR017828">
    <property type="entry name" value="SQ_synth_HpnD-like"/>
</dbReference>
<sequence>MLRDQCGTVCSVSRSYVAGTQIATQDTPVAADHGSQAGPAASAGSSFHAALRILPPAQRQAMFEIYAFCRAVDDIADGNAPRAERLAALDAWRHDIAACYTGNPPRALQPLSAQIRAFDLQQQDFLAVIDGMTMDVVQDIRAPDAATLDLYCDRVASAVGRLAVRVFGLEEACGIALAHHLGRALQLTNILRDIDEDAAIGRLYLPAEALAAAGIGADTPQAVVAHPAVGQACAAVAREAQAHYDQAYAIMARCPSRQVRSPRIMAEVYHRILARLRTQGWRAPRQRVRLPRAQLLWILLRHAIG</sequence>
<evidence type="ECO:0000313" key="3">
    <source>
        <dbReference type="Proteomes" id="UP000008210"/>
    </source>
</evidence>
<name>Q0JZ36_CUPNH</name>
<evidence type="ECO:0000313" key="2">
    <source>
        <dbReference type="EMBL" id="CAJ96988.1"/>
    </source>
</evidence>
<dbReference type="eggNOG" id="COG1562">
    <property type="taxonomic scope" value="Bacteria"/>
</dbReference>
<reference evidence="2 3" key="1">
    <citation type="journal article" date="2006" name="Nat. Biotechnol.">
        <title>Genome sequence of the bioplastic-producing 'Knallgas' bacterium Ralstonia eutropha H16.</title>
        <authorList>
            <person name="Pohlmann A."/>
            <person name="Fricke W.F."/>
            <person name="Reinecke F."/>
            <person name="Kusian B."/>
            <person name="Liesegang H."/>
            <person name="Cramm R."/>
            <person name="Eitinger T."/>
            <person name="Ewering C."/>
            <person name="Potter M."/>
            <person name="Schwartz E."/>
            <person name="Strittmatter A."/>
            <person name="Voss I."/>
            <person name="Gottschalk G."/>
            <person name="Steinbuechel A."/>
            <person name="Friedrich B."/>
            <person name="Bowien B."/>
        </authorList>
    </citation>
    <scope>NUCLEOTIDE SEQUENCE [LARGE SCALE GENOMIC DNA]</scope>
    <source>
        <strain evidence="3">ATCC 17699 / DSM 428 / KCTC 22496 / NCIMB 10442 / H16 / Stanier 337</strain>
    </source>
</reference>
<dbReference type="GO" id="GO:0004311">
    <property type="term" value="F:geranylgeranyl diphosphate synthase activity"/>
    <property type="evidence" value="ECO:0007669"/>
    <property type="project" value="InterPro"/>
</dbReference>
<gene>
    <name evidence="2" type="ordered locus">H16_B2206</name>
</gene>
<dbReference type="InterPro" id="IPR019845">
    <property type="entry name" value="Squalene/phytoene_synthase_CS"/>
</dbReference>
<dbReference type="InterPro" id="IPR033904">
    <property type="entry name" value="Trans_IPPS_HH"/>
</dbReference>
<dbReference type="Pfam" id="PF00494">
    <property type="entry name" value="SQS_PSY"/>
    <property type="match status" value="1"/>
</dbReference>
<dbReference type="EMBL" id="AM260480">
    <property type="protein sequence ID" value="CAJ96988.1"/>
    <property type="molecule type" value="Genomic_DNA"/>
</dbReference>
<dbReference type="Gene3D" id="1.10.600.10">
    <property type="entry name" value="Farnesyl Diphosphate Synthase"/>
    <property type="match status" value="1"/>
</dbReference>
<organism evidence="2 3">
    <name type="scientific">Cupriavidus necator (strain ATCC 17699 / DSM 428 / KCTC 22496 / NCIMB 10442 / H16 / Stanier 337)</name>
    <name type="common">Ralstonia eutropha</name>
    <dbReference type="NCBI Taxonomy" id="381666"/>
    <lineage>
        <taxon>Bacteria</taxon>
        <taxon>Pseudomonadati</taxon>
        <taxon>Pseudomonadota</taxon>
        <taxon>Betaproteobacteria</taxon>
        <taxon>Burkholderiales</taxon>
        <taxon>Burkholderiaceae</taxon>
        <taxon>Cupriavidus</taxon>
    </lineage>
</organism>
<dbReference type="InterPro" id="IPR002060">
    <property type="entry name" value="Squ/phyt_synthse"/>
</dbReference>
<dbReference type="SFLD" id="SFLDG01018">
    <property type="entry name" value="Squalene/Phytoene_Synthase_Lik"/>
    <property type="match status" value="1"/>
</dbReference>
<accession>Q0JZ36</accession>
<proteinExistence type="predicted"/>
<dbReference type="NCBIfam" id="TIGR03465">
    <property type="entry name" value="HpnD"/>
    <property type="match status" value="1"/>
</dbReference>
<keyword evidence="3" id="KW-1185">Reference proteome</keyword>
<dbReference type="SFLD" id="SFLDS00005">
    <property type="entry name" value="Isoprenoid_Synthase_Type_I"/>
    <property type="match status" value="1"/>
</dbReference>
<dbReference type="Proteomes" id="UP000008210">
    <property type="component" value="Chromosome 2"/>
</dbReference>
<dbReference type="InterPro" id="IPR008949">
    <property type="entry name" value="Isoprenoid_synthase_dom_sf"/>
</dbReference>
<keyword evidence="1" id="KW-0808">Transferase</keyword>
<dbReference type="CDD" id="cd00683">
    <property type="entry name" value="Trans_IPPS_HH"/>
    <property type="match status" value="1"/>
</dbReference>
<dbReference type="STRING" id="381666.H16_B2206"/>
<dbReference type="SUPFAM" id="SSF48576">
    <property type="entry name" value="Terpenoid synthases"/>
    <property type="match status" value="1"/>
</dbReference>
<protein>
    <submittedName>
        <fullName evidence="2">Putative phytoene synthase</fullName>
    </submittedName>
</protein>
<dbReference type="InterPro" id="IPR044843">
    <property type="entry name" value="Trans_IPPS_bact-type"/>
</dbReference>
<evidence type="ECO:0000256" key="1">
    <source>
        <dbReference type="ARBA" id="ARBA00022679"/>
    </source>
</evidence>
<dbReference type="GO" id="GO:0051996">
    <property type="term" value="F:squalene synthase [NAD(P)H] activity"/>
    <property type="evidence" value="ECO:0007669"/>
    <property type="project" value="InterPro"/>
</dbReference>
<dbReference type="KEGG" id="reh:H16_B2206"/>
<dbReference type="HOGENOM" id="CLU_037269_1_1_4"/>
<dbReference type="GO" id="GO:0016117">
    <property type="term" value="P:carotenoid biosynthetic process"/>
    <property type="evidence" value="ECO:0007669"/>
    <property type="project" value="InterPro"/>
</dbReference>